<comment type="caution">
    <text evidence="1">The sequence shown here is derived from an EMBL/GenBank/DDBJ whole genome shotgun (WGS) entry which is preliminary data.</text>
</comment>
<accession>A0A0Q3QN82</accession>
<dbReference type="PATRIC" id="fig|1637975.4.peg.2015"/>
<keyword evidence="2" id="KW-1185">Reference proteome</keyword>
<name>A0A0Q3QN82_9BACI</name>
<reference evidence="1 2" key="1">
    <citation type="submission" date="2015-09" db="EMBL/GenBank/DDBJ databases">
        <title>Genome sequencing project for genomic taxonomy and phylogenomics of Bacillus-like bacteria.</title>
        <authorList>
            <person name="Liu B."/>
            <person name="Wang J."/>
            <person name="Zhu Y."/>
            <person name="Liu G."/>
            <person name="Chen Q."/>
            <person name="Chen Z."/>
            <person name="Lan J."/>
            <person name="Che J."/>
            <person name="Ge C."/>
            <person name="Shi H."/>
            <person name="Pan Z."/>
            <person name="Liu X."/>
        </authorList>
    </citation>
    <scope>NUCLEOTIDE SEQUENCE [LARGE SCALE GENOMIC DNA]</scope>
    <source>
        <strain evidence="1 2">FJAT-18043</strain>
    </source>
</reference>
<dbReference type="EMBL" id="LJIX01000006">
    <property type="protein sequence ID" value="KQL19080.1"/>
    <property type="molecule type" value="Genomic_DNA"/>
</dbReference>
<dbReference type="AlphaFoldDB" id="A0A0Q3QN82"/>
<evidence type="ECO:0008006" key="3">
    <source>
        <dbReference type="Google" id="ProtNLM"/>
    </source>
</evidence>
<dbReference type="STRING" id="1637975.AN957_11120"/>
<evidence type="ECO:0000313" key="1">
    <source>
        <dbReference type="EMBL" id="KQL19080.1"/>
    </source>
</evidence>
<organism evidence="1 2">
    <name type="scientific">Cytobacillus solani</name>
    <dbReference type="NCBI Taxonomy" id="1637975"/>
    <lineage>
        <taxon>Bacteria</taxon>
        <taxon>Bacillati</taxon>
        <taxon>Bacillota</taxon>
        <taxon>Bacilli</taxon>
        <taxon>Bacillales</taxon>
        <taxon>Bacillaceae</taxon>
        <taxon>Cytobacillus</taxon>
    </lineage>
</organism>
<gene>
    <name evidence="1" type="ORF">AN957_11120</name>
</gene>
<sequence>MSTINREVGEQGKGFRLQRLRAIKLLFEKMNASQKAVIYAGTEFFDDVYIKAIEDEKVEVIAEGDKNYDSKPSFSFMSNEVKNSLISFLDCWFQHDIKGLIFCFYTNVKIGKEYNTQYLKSLNINLPDEPIIKLLIKKDFDKKNLLSTVKTVLLDEYRKQYKGKESDGFLQLLEELSDELWISFLNKIDWKFEQEDEEELEKTLIEEIRKQSFYKVNLIGKESYVISALLDEFEKRQNIKDHFGRLINDAQVRLKLLEVGNNQYKMSDPVYEQWEKLESPDDKRNVDEKIKAVSISYSKKKLNMFARKIGAVKIELAKIDNKDKGAYQYRIYDACEERLLEILDSYDGSEVEPRVVDGWIDDLVQFAETHLAEKSKDFTYPFKNKDTLRNTILELFDSCYLSFDG</sequence>
<proteinExistence type="predicted"/>
<protein>
    <recommendedName>
        <fullName evidence="3">CD-NTase associated protein 4-like DNA endonuclease domain-containing protein</fullName>
    </recommendedName>
</protein>
<evidence type="ECO:0000313" key="2">
    <source>
        <dbReference type="Proteomes" id="UP000050996"/>
    </source>
</evidence>
<dbReference type="Proteomes" id="UP000050996">
    <property type="component" value="Unassembled WGS sequence"/>
</dbReference>
<dbReference type="RefSeq" id="WP_056684104.1">
    <property type="nucleotide sequence ID" value="NZ_LJIX01000006.1"/>
</dbReference>